<accession>A5C4M0</accession>
<dbReference type="InterPro" id="IPR057670">
    <property type="entry name" value="SH3_retrovirus"/>
</dbReference>
<reference evidence="2" key="1">
    <citation type="journal article" date="2007" name="PLoS ONE">
        <title>The first genome sequence of an elite grapevine cultivar (Pinot noir Vitis vinifera L.): coping with a highly heterozygous genome.</title>
        <authorList>
            <person name="Velasco R."/>
            <person name="Zharkikh A."/>
            <person name="Troggio M."/>
            <person name="Cartwright D.A."/>
            <person name="Cestaro A."/>
            <person name="Pruss D."/>
            <person name="Pindo M."/>
            <person name="FitzGerald L.M."/>
            <person name="Vezzulli S."/>
            <person name="Reid J."/>
            <person name="Malacarne G."/>
            <person name="Iliev D."/>
            <person name="Coppola G."/>
            <person name="Wardell B."/>
            <person name="Micheletti D."/>
            <person name="Macalma T."/>
            <person name="Facci M."/>
            <person name="Mitchell J.T."/>
            <person name="Perazzolli M."/>
            <person name="Eldredge G."/>
            <person name="Gatto P."/>
            <person name="Oyzerski R."/>
            <person name="Moretto M."/>
            <person name="Gutin N."/>
            <person name="Stefanini M."/>
            <person name="Chen Y."/>
            <person name="Segala C."/>
            <person name="Davenport C."/>
            <person name="Dematte L."/>
            <person name="Mraz A."/>
            <person name="Battilana J."/>
            <person name="Stormo K."/>
            <person name="Costa F."/>
            <person name="Tao Q."/>
            <person name="Si-Ammour A."/>
            <person name="Harkins T."/>
            <person name="Lackey A."/>
            <person name="Perbost C."/>
            <person name="Taillon B."/>
            <person name="Stella A."/>
            <person name="Solovyev V."/>
            <person name="Fawcett J.A."/>
            <person name="Sterck L."/>
            <person name="Vandepoele K."/>
            <person name="Grando S.M."/>
            <person name="Toppo S."/>
            <person name="Moser C."/>
            <person name="Lanchbury J."/>
            <person name="Bogden R."/>
            <person name="Skolnick M."/>
            <person name="Sgaramella V."/>
            <person name="Bhatnagar S.K."/>
            <person name="Fontana P."/>
            <person name="Gutin A."/>
            <person name="Van de Peer Y."/>
            <person name="Salamini F."/>
            <person name="Viola R."/>
        </authorList>
    </citation>
    <scope>NUCLEOTIDE SEQUENCE</scope>
</reference>
<sequence length="98" mass="11464">MDLKAIKCIFLGYSSTHKGYKCYHPPTKRKLFAMDVMTEEIQKLKLKLAKEFEIKDLGTLRYFLVIEVAKLKEGIYMPERKYVLDLLKETVMLGCKPT</sequence>
<dbReference type="EMBL" id="AM482215">
    <property type="protein sequence ID" value="CAN79673.1"/>
    <property type="molecule type" value="Genomic_DNA"/>
</dbReference>
<organism evidence="2">
    <name type="scientific">Vitis vinifera</name>
    <name type="common">Grape</name>
    <dbReference type="NCBI Taxonomy" id="29760"/>
    <lineage>
        <taxon>Eukaryota</taxon>
        <taxon>Viridiplantae</taxon>
        <taxon>Streptophyta</taxon>
        <taxon>Embryophyta</taxon>
        <taxon>Tracheophyta</taxon>
        <taxon>Spermatophyta</taxon>
        <taxon>Magnoliopsida</taxon>
        <taxon>eudicotyledons</taxon>
        <taxon>Gunneridae</taxon>
        <taxon>Pentapetalae</taxon>
        <taxon>rosids</taxon>
        <taxon>Vitales</taxon>
        <taxon>Vitaceae</taxon>
        <taxon>Viteae</taxon>
        <taxon>Vitis</taxon>
    </lineage>
</organism>
<protein>
    <recommendedName>
        <fullName evidence="1">Retroviral polymerase SH3-like domain-containing protein</fullName>
    </recommendedName>
</protein>
<gene>
    <name evidence="2" type="ORF">VITISV_012211</name>
</gene>
<dbReference type="Pfam" id="PF25597">
    <property type="entry name" value="SH3_retrovirus"/>
    <property type="match status" value="1"/>
</dbReference>
<name>A5C4M0_VITVI</name>
<evidence type="ECO:0000259" key="1">
    <source>
        <dbReference type="Pfam" id="PF25597"/>
    </source>
</evidence>
<feature type="domain" description="Retroviral polymerase SH3-like" evidence="1">
    <location>
        <begin position="2"/>
        <end position="43"/>
    </location>
</feature>
<dbReference type="AlphaFoldDB" id="A5C4M0"/>
<evidence type="ECO:0000313" key="2">
    <source>
        <dbReference type="EMBL" id="CAN79673.1"/>
    </source>
</evidence>
<proteinExistence type="predicted"/>